<evidence type="ECO:0000313" key="2">
    <source>
        <dbReference type="Proteomes" id="UP000740926"/>
    </source>
</evidence>
<comment type="caution">
    <text evidence="1">The sequence shown here is derived from an EMBL/GenBank/DDBJ whole genome shotgun (WGS) entry which is preliminary data.</text>
</comment>
<organism evidence="1 2">
    <name type="scientific">Rhizopus delemar</name>
    <dbReference type="NCBI Taxonomy" id="936053"/>
    <lineage>
        <taxon>Eukaryota</taxon>
        <taxon>Fungi</taxon>
        <taxon>Fungi incertae sedis</taxon>
        <taxon>Mucoromycota</taxon>
        <taxon>Mucoromycotina</taxon>
        <taxon>Mucoromycetes</taxon>
        <taxon>Mucorales</taxon>
        <taxon>Mucorineae</taxon>
        <taxon>Rhizopodaceae</taxon>
        <taxon>Rhizopus</taxon>
    </lineage>
</organism>
<dbReference type="AlphaFoldDB" id="A0A9P6Z4K2"/>
<dbReference type="Proteomes" id="UP000740926">
    <property type="component" value="Unassembled WGS sequence"/>
</dbReference>
<keyword evidence="2" id="KW-1185">Reference proteome</keyword>
<gene>
    <name evidence="1" type="ORF">G6F50_005953</name>
</gene>
<dbReference type="EMBL" id="JAANIU010000833">
    <property type="protein sequence ID" value="KAG1569918.1"/>
    <property type="molecule type" value="Genomic_DNA"/>
</dbReference>
<evidence type="ECO:0000313" key="1">
    <source>
        <dbReference type="EMBL" id="KAG1569918.1"/>
    </source>
</evidence>
<proteinExistence type="predicted"/>
<accession>A0A9P6Z4K2</accession>
<reference evidence="1 2" key="1">
    <citation type="journal article" date="2020" name="Microb. Genom.">
        <title>Genetic diversity of clinical and environmental Mucorales isolates obtained from an investigation of mucormycosis cases among solid organ transplant recipients.</title>
        <authorList>
            <person name="Nguyen M.H."/>
            <person name="Kaul D."/>
            <person name="Muto C."/>
            <person name="Cheng S.J."/>
            <person name="Richter R.A."/>
            <person name="Bruno V.M."/>
            <person name="Liu G."/>
            <person name="Beyhan S."/>
            <person name="Sundermann A.J."/>
            <person name="Mounaud S."/>
            <person name="Pasculle A.W."/>
            <person name="Nierman W.C."/>
            <person name="Driscoll E."/>
            <person name="Cumbie R."/>
            <person name="Clancy C.J."/>
            <person name="Dupont C.L."/>
        </authorList>
    </citation>
    <scope>NUCLEOTIDE SEQUENCE [LARGE SCALE GENOMIC DNA]</scope>
    <source>
        <strain evidence="1 2">GL24</strain>
    </source>
</reference>
<name>A0A9P6Z4K2_9FUNG</name>
<sequence length="210" mass="23865">MPIEYKSDTCILDDENNAISVLETSGKFMLDNNSKYGYNHAKCTFGALSILNATFKKYFGSREVTGFQLRNSVYPCQTHSNAIEIILLGDMLYLWSLELCSSKLYTSKKTFKCVIPAKMTDVKDILALGNLIWLYKKELEKTVKTLRKMKNEYNSYEFERMLGSGDARKSLSKMVNNEIQRPLQGAGFGALLPKEKDNDESVVTFIKAED</sequence>
<protein>
    <submittedName>
        <fullName evidence="1">Uncharacterized protein</fullName>
    </submittedName>
</protein>